<evidence type="ECO:0000256" key="3">
    <source>
        <dbReference type="ARBA" id="ARBA00023136"/>
    </source>
</evidence>
<keyword evidence="5" id="KW-1133">Transmembrane helix</keyword>
<accession>A0A7J7SPL1</accession>
<dbReference type="GO" id="GO:0016020">
    <property type="term" value="C:membrane"/>
    <property type="evidence" value="ECO:0007669"/>
    <property type="project" value="UniProtKB-SubCell"/>
</dbReference>
<dbReference type="Proteomes" id="UP000527355">
    <property type="component" value="Unassembled WGS sequence"/>
</dbReference>
<evidence type="ECO:0000256" key="2">
    <source>
        <dbReference type="ARBA" id="ARBA00022729"/>
    </source>
</evidence>
<keyword evidence="9" id="KW-1185">Reference proteome</keyword>
<sequence length="244" mass="28030">MYSERLKWCLALQLLLPYCFSETSIQGQSADPKFALSGSNVSLRSSSLPENYQRLDWFYSPDLKILEWETHQPNPHYFDTKFKDRVTLGRQDGALHIYNVQEEDSSTYILKVVLKSGFEEERRIPLKVLDPVPKPHITIEKTQEMNNSCDLILSCMVRNQAVNYTWYGDSGRISEEFQSGVLNITVIPQSYSKFYKCEVSNPVSRNSDTVYFISHCKLARSSGVAWIPAWLMVMVPTILGLLLI</sequence>
<dbReference type="CDD" id="cd00096">
    <property type="entry name" value="Ig"/>
    <property type="match status" value="1"/>
</dbReference>
<dbReference type="SMART" id="SM00409">
    <property type="entry name" value="IG"/>
    <property type="match status" value="2"/>
</dbReference>
<dbReference type="SUPFAM" id="SSF48726">
    <property type="entry name" value="Immunoglobulin"/>
    <property type="match status" value="2"/>
</dbReference>
<dbReference type="PROSITE" id="PS50835">
    <property type="entry name" value="IG_LIKE"/>
    <property type="match status" value="1"/>
</dbReference>
<evidence type="ECO:0000313" key="8">
    <source>
        <dbReference type="EMBL" id="KAF6290368.1"/>
    </source>
</evidence>
<keyword evidence="5" id="KW-0812">Transmembrane</keyword>
<organism evidence="8 9">
    <name type="scientific">Myotis myotis</name>
    <name type="common">Greater mouse-eared bat</name>
    <name type="synonym">Vespertilio myotis</name>
    <dbReference type="NCBI Taxonomy" id="51298"/>
    <lineage>
        <taxon>Eukaryota</taxon>
        <taxon>Metazoa</taxon>
        <taxon>Chordata</taxon>
        <taxon>Craniata</taxon>
        <taxon>Vertebrata</taxon>
        <taxon>Euteleostomi</taxon>
        <taxon>Mammalia</taxon>
        <taxon>Eutheria</taxon>
        <taxon>Laurasiatheria</taxon>
        <taxon>Chiroptera</taxon>
        <taxon>Yangochiroptera</taxon>
        <taxon>Vespertilionidae</taxon>
        <taxon>Myotis</taxon>
    </lineage>
</organism>
<dbReference type="EMBL" id="JABWUV010000018">
    <property type="protein sequence ID" value="KAF6290368.1"/>
    <property type="molecule type" value="Genomic_DNA"/>
</dbReference>
<dbReference type="OrthoDB" id="9835793at2759"/>
<evidence type="ECO:0000256" key="1">
    <source>
        <dbReference type="ARBA" id="ARBA00004370"/>
    </source>
</evidence>
<feature type="domain" description="Ig-like" evidence="7">
    <location>
        <begin position="135"/>
        <end position="214"/>
    </location>
</feature>
<comment type="caution">
    <text evidence="8">The sequence shown here is derived from an EMBL/GenBank/DDBJ whole genome shotgun (WGS) entry which is preliminary data.</text>
</comment>
<evidence type="ECO:0000256" key="5">
    <source>
        <dbReference type="SAM" id="Phobius"/>
    </source>
</evidence>
<dbReference type="Pfam" id="PF13927">
    <property type="entry name" value="Ig_3"/>
    <property type="match status" value="1"/>
</dbReference>
<dbReference type="InterPro" id="IPR013783">
    <property type="entry name" value="Ig-like_fold"/>
</dbReference>
<comment type="subcellular location">
    <subcellularLocation>
        <location evidence="1">Membrane</location>
    </subcellularLocation>
</comment>
<dbReference type="InterPro" id="IPR003599">
    <property type="entry name" value="Ig_sub"/>
</dbReference>
<protein>
    <submittedName>
        <fullName evidence="8">CD48 molecule</fullName>
    </submittedName>
</protein>
<name>A0A7J7SPL1_MYOMY</name>
<dbReference type="AlphaFoldDB" id="A0A7J7SPL1"/>
<feature type="transmembrane region" description="Helical" evidence="5">
    <location>
        <begin position="223"/>
        <end position="243"/>
    </location>
</feature>
<dbReference type="InterPro" id="IPR015631">
    <property type="entry name" value="CD2/SLAM_rcpt"/>
</dbReference>
<dbReference type="VEuPathDB" id="HostDB:GeneID_118673492"/>
<evidence type="ECO:0000259" key="7">
    <source>
        <dbReference type="PROSITE" id="PS50835"/>
    </source>
</evidence>
<dbReference type="Gene3D" id="2.60.40.10">
    <property type="entry name" value="Immunoglobulins"/>
    <property type="match status" value="2"/>
</dbReference>
<evidence type="ECO:0000313" key="9">
    <source>
        <dbReference type="Proteomes" id="UP000527355"/>
    </source>
</evidence>
<evidence type="ECO:0000256" key="6">
    <source>
        <dbReference type="SAM" id="SignalP"/>
    </source>
</evidence>
<keyword evidence="2 6" id="KW-0732">Signal</keyword>
<reference evidence="8 9" key="1">
    <citation type="journal article" date="2020" name="Nature">
        <title>Six reference-quality genomes reveal evolution of bat adaptations.</title>
        <authorList>
            <person name="Jebb D."/>
            <person name="Huang Z."/>
            <person name="Pippel M."/>
            <person name="Hughes G.M."/>
            <person name="Lavrichenko K."/>
            <person name="Devanna P."/>
            <person name="Winkler S."/>
            <person name="Jermiin L.S."/>
            <person name="Skirmuntt E.C."/>
            <person name="Katzourakis A."/>
            <person name="Burkitt-Gray L."/>
            <person name="Ray D.A."/>
            <person name="Sullivan K.A.M."/>
            <person name="Roscito J.G."/>
            <person name="Kirilenko B.M."/>
            <person name="Davalos L.M."/>
            <person name="Corthals A.P."/>
            <person name="Power M.L."/>
            <person name="Jones G."/>
            <person name="Ransome R.D."/>
            <person name="Dechmann D.K.N."/>
            <person name="Locatelli A.G."/>
            <person name="Puechmaille S.J."/>
            <person name="Fedrigo O."/>
            <person name="Jarvis E.D."/>
            <person name="Hiller M."/>
            <person name="Vernes S.C."/>
            <person name="Myers E.W."/>
            <person name="Teeling E.C."/>
        </authorList>
    </citation>
    <scope>NUCLEOTIDE SEQUENCE [LARGE SCALE GENOMIC DNA]</scope>
    <source>
        <strain evidence="8">MMyoMyo1</strain>
        <tissue evidence="8">Flight muscle</tissue>
    </source>
</reference>
<dbReference type="PANTHER" id="PTHR12080:SF134">
    <property type="entry name" value="CD48 ANTIGEN"/>
    <property type="match status" value="1"/>
</dbReference>
<proteinExistence type="predicted"/>
<feature type="chain" id="PRO_5029692038" evidence="6">
    <location>
        <begin position="22"/>
        <end position="244"/>
    </location>
</feature>
<dbReference type="PANTHER" id="PTHR12080">
    <property type="entry name" value="SIGNALING LYMPHOCYTIC ACTIVATION MOLECULE"/>
    <property type="match status" value="1"/>
</dbReference>
<dbReference type="Pfam" id="PF07686">
    <property type="entry name" value="V-set"/>
    <property type="match status" value="1"/>
</dbReference>
<gene>
    <name evidence="8" type="ORF">mMyoMyo1_002448</name>
</gene>
<keyword evidence="3 5" id="KW-0472">Membrane</keyword>
<dbReference type="InterPro" id="IPR036179">
    <property type="entry name" value="Ig-like_dom_sf"/>
</dbReference>
<keyword evidence="4" id="KW-0325">Glycoprotein</keyword>
<feature type="signal peptide" evidence="6">
    <location>
        <begin position="1"/>
        <end position="21"/>
    </location>
</feature>
<dbReference type="InterPro" id="IPR013106">
    <property type="entry name" value="Ig_V-set"/>
</dbReference>
<dbReference type="InterPro" id="IPR007110">
    <property type="entry name" value="Ig-like_dom"/>
</dbReference>
<evidence type="ECO:0000256" key="4">
    <source>
        <dbReference type="ARBA" id="ARBA00023180"/>
    </source>
</evidence>